<gene>
    <name evidence="1" type="ORF">KME60_03505</name>
</gene>
<organism evidence="1 2">
    <name type="scientific">Cyanomargarita calcarea GSE-NOS-MK-12-04C</name>
    <dbReference type="NCBI Taxonomy" id="2839659"/>
    <lineage>
        <taxon>Bacteria</taxon>
        <taxon>Bacillati</taxon>
        <taxon>Cyanobacteriota</taxon>
        <taxon>Cyanophyceae</taxon>
        <taxon>Nostocales</taxon>
        <taxon>Cyanomargaritaceae</taxon>
        <taxon>Cyanomargarita</taxon>
    </lineage>
</organism>
<dbReference type="EMBL" id="JAHHGZ010000003">
    <property type="protein sequence ID" value="MBW4666523.1"/>
    <property type="molecule type" value="Genomic_DNA"/>
</dbReference>
<protein>
    <submittedName>
        <fullName evidence="1">Uncharacterized protein</fullName>
    </submittedName>
</protein>
<proteinExistence type="predicted"/>
<sequence length="158" mass="17568">MIALTVQEVVDKGGNGYGNVCNSCFNISFDLCAFIRNLNQTSQLHLLKSGDCGTQSEWLLLKLKMVTSNSLLILHIICTLITGEYKMPQQNELPNFDPAWDYATIYEKLNETTNDAIALLNYIATIENANHDSDVLIIETLAVVGQKLNSINGLMKQQ</sequence>
<comment type="caution">
    <text evidence="1">The sequence shown here is derived from an EMBL/GenBank/DDBJ whole genome shotgun (WGS) entry which is preliminary data.</text>
</comment>
<dbReference type="AlphaFoldDB" id="A0A951UQK9"/>
<reference evidence="1" key="2">
    <citation type="journal article" date="2022" name="Microbiol. Resour. Announc.">
        <title>Metagenome Sequencing to Explore Phylogenomics of Terrestrial Cyanobacteria.</title>
        <authorList>
            <person name="Ward R.D."/>
            <person name="Stajich J.E."/>
            <person name="Johansen J.R."/>
            <person name="Huntemann M."/>
            <person name="Clum A."/>
            <person name="Foster B."/>
            <person name="Foster B."/>
            <person name="Roux S."/>
            <person name="Palaniappan K."/>
            <person name="Varghese N."/>
            <person name="Mukherjee S."/>
            <person name="Reddy T.B.K."/>
            <person name="Daum C."/>
            <person name="Copeland A."/>
            <person name="Chen I.A."/>
            <person name="Ivanova N.N."/>
            <person name="Kyrpides N.C."/>
            <person name="Shapiro N."/>
            <person name="Eloe-Fadrosh E.A."/>
            <person name="Pietrasiak N."/>
        </authorList>
    </citation>
    <scope>NUCLEOTIDE SEQUENCE</scope>
    <source>
        <strain evidence="1">GSE-NOS-MK-12-04C</strain>
    </source>
</reference>
<name>A0A951UQK9_9CYAN</name>
<evidence type="ECO:0000313" key="1">
    <source>
        <dbReference type="EMBL" id="MBW4666523.1"/>
    </source>
</evidence>
<reference evidence="1" key="1">
    <citation type="submission" date="2021-05" db="EMBL/GenBank/DDBJ databases">
        <authorList>
            <person name="Pietrasiak N."/>
            <person name="Ward R."/>
            <person name="Stajich J.E."/>
            <person name="Kurbessoian T."/>
        </authorList>
    </citation>
    <scope>NUCLEOTIDE SEQUENCE</scope>
    <source>
        <strain evidence="1">GSE-NOS-MK-12-04C</strain>
    </source>
</reference>
<accession>A0A951UQK9</accession>
<dbReference type="Proteomes" id="UP000729701">
    <property type="component" value="Unassembled WGS sequence"/>
</dbReference>
<evidence type="ECO:0000313" key="2">
    <source>
        <dbReference type="Proteomes" id="UP000729701"/>
    </source>
</evidence>